<dbReference type="RefSeq" id="WP_286329107.1">
    <property type="nucleotide sequence ID" value="NZ_AP027734.1"/>
</dbReference>
<keyword evidence="2" id="KW-0378">Hydrolase</keyword>
<reference evidence="6" key="1">
    <citation type="journal article" date="2019" name="Int. J. Syst. Evol. Microbiol.">
        <title>The Global Catalogue of Microorganisms (GCM) 10K type strain sequencing project: providing services to taxonomists for standard genome sequencing and annotation.</title>
        <authorList>
            <consortium name="The Broad Institute Genomics Platform"/>
            <consortium name="The Broad Institute Genome Sequencing Center for Infectious Disease"/>
            <person name="Wu L."/>
            <person name="Ma J."/>
        </authorList>
    </citation>
    <scope>NUCLEOTIDE SEQUENCE [LARGE SCALE GENOMIC DNA]</scope>
    <source>
        <strain evidence="6">NBRC 109019</strain>
    </source>
</reference>
<dbReference type="PANTHER" id="PTHR45953:SF1">
    <property type="entry name" value="IDURONATE 2-SULFATASE"/>
    <property type="match status" value="1"/>
</dbReference>
<name>A0ABM8H4N0_9MICO</name>
<dbReference type="InterPro" id="IPR000917">
    <property type="entry name" value="Sulfatase_N"/>
</dbReference>
<feature type="domain" description="Sulfatase N-terminal" evidence="4">
    <location>
        <begin position="36"/>
        <end position="216"/>
    </location>
</feature>
<organism evidence="5 6">
    <name type="scientific">Agromyces marinus</name>
    <dbReference type="NCBI Taxonomy" id="1389020"/>
    <lineage>
        <taxon>Bacteria</taxon>
        <taxon>Bacillati</taxon>
        <taxon>Actinomycetota</taxon>
        <taxon>Actinomycetes</taxon>
        <taxon>Micrococcales</taxon>
        <taxon>Microbacteriaceae</taxon>
        <taxon>Agromyces</taxon>
    </lineage>
</organism>
<evidence type="ECO:0000256" key="1">
    <source>
        <dbReference type="ARBA" id="ARBA00022723"/>
    </source>
</evidence>
<dbReference type="SUPFAM" id="SSF53649">
    <property type="entry name" value="Alkaline phosphatase-like"/>
    <property type="match status" value="1"/>
</dbReference>
<dbReference type="InterPro" id="IPR017850">
    <property type="entry name" value="Alkaline_phosphatase_core_sf"/>
</dbReference>
<accession>A0ABM8H4N0</accession>
<feature type="region of interest" description="Disordered" evidence="3">
    <location>
        <begin position="1"/>
        <end position="25"/>
    </location>
</feature>
<keyword evidence="1" id="KW-0479">Metal-binding</keyword>
<keyword evidence="6" id="KW-1185">Reference proteome</keyword>
<dbReference type="Gene3D" id="3.40.720.10">
    <property type="entry name" value="Alkaline Phosphatase, subunit A"/>
    <property type="match status" value="1"/>
</dbReference>
<evidence type="ECO:0000256" key="3">
    <source>
        <dbReference type="SAM" id="MobiDB-lite"/>
    </source>
</evidence>
<dbReference type="EMBL" id="AP027734">
    <property type="protein sequence ID" value="BDZ55763.1"/>
    <property type="molecule type" value="Genomic_DNA"/>
</dbReference>
<proteinExistence type="predicted"/>
<evidence type="ECO:0000259" key="4">
    <source>
        <dbReference type="Pfam" id="PF00884"/>
    </source>
</evidence>
<gene>
    <name evidence="5" type="ORF">GCM10025870_28360</name>
</gene>
<evidence type="ECO:0000256" key="2">
    <source>
        <dbReference type="ARBA" id="ARBA00022801"/>
    </source>
</evidence>
<evidence type="ECO:0000313" key="6">
    <source>
        <dbReference type="Proteomes" id="UP001321477"/>
    </source>
</evidence>
<evidence type="ECO:0000313" key="5">
    <source>
        <dbReference type="EMBL" id="BDZ55763.1"/>
    </source>
</evidence>
<dbReference type="Pfam" id="PF00884">
    <property type="entry name" value="Sulfatase"/>
    <property type="match status" value="1"/>
</dbReference>
<protein>
    <recommendedName>
        <fullName evidence="4">Sulfatase N-terminal domain-containing protein</fullName>
    </recommendedName>
</protein>
<sequence length="322" mass="36170">MAARARCSREALDAGPQPKDLPTVPLPAELQQSTWIADRAIAQLDELRESEDPFLLYVSFVDPHDPYDPPAEWAERFDWRSIPDPIPQEWDRATGPWQYAAFQDEKFELSTFDRETWLRLRAAYFASCAFVDHQIGRIREALSERGLVEDTVVIFTTDHGDVIGDHGLLMKGPWHYDKTVRCPMIVAGPGVAQGRRFDGLTSHLDVRPLVLELAGVDAGDSEGRALPIRESTLDTERGHERVAIETNTSYVAPADQVRTIITADGWRLTVFCDQAYGELFNLKVDPDEQTNLYDDPDHMGLRLRLTEELVAAMAAPAVVGRT</sequence>
<dbReference type="PANTHER" id="PTHR45953">
    <property type="entry name" value="IDURONATE 2-SULFATASE"/>
    <property type="match status" value="1"/>
</dbReference>
<dbReference type="Proteomes" id="UP001321477">
    <property type="component" value="Chromosome"/>
</dbReference>